<evidence type="ECO:0000313" key="3">
    <source>
        <dbReference type="Proteomes" id="UP000283850"/>
    </source>
</evidence>
<dbReference type="RefSeq" id="WP_022392240.1">
    <property type="nucleotide sequence ID" value="NZ_QRZF01000027.1"/>
</dbReference>
<reference evidence="2 3" key="1">
    <citation type="submission" date="2018-08" db="EMBL/GenBank/DDBJ databases">
        <title>A genome reference for cultivated species of the human gut microbiota.</title>
        <authorList>
            <person name="Zou Y."/>
            <person name="Xue W."/>
            <person name="Luo G."/>
        </authorList>
    </citation>
    <scope>NUCLEOTIDE SEQUENCE [LARGE SCALE GENOMIC DNA]</scope>
    <source>
        <strain evidence="2 3">AF14-32</strain>
    </source>
</reference>
<dbReference type="InterPro" id="IPR032594">
    <property type="entry name" value="DUF4906"/>
</dbReference>
<sequence length="836" mass="90967">MIGIKKKIMGPMAGLILLVGITACENELGFSSPQQEEKQVTVSLSLGFADEEDGYTPSGTTRSNGMAQDGAFSAEPVPMVHTRTDAGMKPDKLYELRIMQYDSNGILKKSQSFSGSTDLNKKLTLSLAALDDCQLVIVACGKDNGSLNFGNSISELQKLTLDKSYFDAIPTDGSTSASGININKMPYLLHLPHVKVTSEGIQSVEGAYDARLLLKRLAAKMTVAWNNKLTDNAYAVKEVRLCQIPAAFRLLPAATQTEWGMTYPSAIVEFVDYFRLTDPGDLAAGSKTLWIPANARGTSAAASSSYYRTKENAPDAASYAEVVVDNSTKNERLYYRAYLGGDASTDFNLLENTDYTWTLNINSTDYRGDGRIQLLDQTPVISTNIVPTSNCLMMLPGTNICFNPYKHEAGTDGWNTYLTDGATLSADKAIDHVRVLWQTKDTGTSGDLVLGYVVDKDNHANLVNTTDIGDLNKALVHVKVPVTKGGNAVIEAVNQSGATVWSWHIWISDYVPAGLDASKITDGATREAAINDARNATQGGAVQVYQGISWTDAAGAFYKCVIMDRNLGATKAGMQDNQIDGRRTLGLLYQGGRKDPFFAAADGTTKETKTIFDEVGEPLDVKKQKLTSVEQLIQNPLTYSTGTNNEYPAISYNWNGDGPKTIYDPCPKGWRVPSNGITQSALSGYNSSIFSDDGTFKYCMWIGFGANDGTTGALESIKPKFNNIMFYNGSTISSITGAVQEPDFVGSGFIYYGTSEGPDGDKSIFFPAVSLREMNGTYRDKKNSTVYQWTSEHGTKTTSGMLIYQIQDNAIAVTHPIDWKFGFSVRCVQDNIRKKP</sequence>
<evidence type="ECO:0000313" key="2">
    <source>
        <dbReference type="EMBL" id="RGV47844.1"/>
    </source>
</evidence>
<dbReference type="EMBL" id="QRZF01000027">
    <property type="protein sequence ID" value="RGV47844.1"/>
    <property type="molecule type" value="Genomic_DNA"/>
</dbReference>
<protein>
    <submittedName>
        <fullName evidence="2">DUF4906 domain-containing protein</fullName>
    </submittedName>
</protein>
<comment type="caution">
    <text evidence="2">The sequence shown here is derived from an EMBL/GenBank/DDBJ whole genome shotgun (WGS) entry which is preliminary data.</text>
</comment>
<organism evidence="2 3">
    <name type="scientific">Bacteroides intestinalis</name>
    <dbReference type="NCBI Taxonomy" id="329854"/>
    <lineage>
        <taxon>Bacteria</taxon>
        <taxon>Pseudomonadati</taxon>
        <taxon>Bacteroidota</taxon>
        <taxon>Bacteroidia</taxon>
        <taxon>Bacteroidales</taxon>
        <taxon>Bacteroidaceae</taxon>
        <taxon>Bacteroides</taxon>
    </lineage>
</organism>
<dbReference type="Proteomes" id="UP000283850">
    <property type="component" value="Unassembled WGS sequence"/>
</dbReference>
<dbReference type="Pfam" id="PF16249">
    <property type="entry name" value="DUF4906"/>
    <property type="match status" value="1"/>
</dbReference>
<name>A0A412XRJ9_9BACE</name>
<dbReference type="AlphaFoldDB" id="A0A412XRJ9"/>
<proteinExistence type="predicted"/>
<feature type="domain" description="DUF4906" evidence="1">
    <location>
        <begin position="286"/>
        <end position="357"/>
    </location>
</feature>
<evidence type="ECO:0000259" key="1">
    <source>
        <dbReference type="Pfam" id="PF16249"/>
    </source>
</evidence>
<accession>A0A412XRJ9</accession>
<gene>
    <name evidence="2" type="ORF">DWW10_23340</name>
</gene>
<dbReference type="PROSITE" id="PS51257">
    <property type="entry name" value="PROKAR_LIPOPROTEIN"/>
    <property type="match status" value="1"/>
</dbReference>